<dbReference type="PANTHER" id="PTHR28012">
    <property type="entry name" value="NUCLEAR FUSION PROTEIN KAR5"/>
    <property type="match status" value="1"/>
</dbReference>
<dbReference type="Pfam" id="PF04163">
    <property type="entry name" value="Tht1"/>
    <property type="match status" value="1"/>
</dbReference>
<feature type="signal peptide" evidence="14">
    <location>
        <begin position="1"/>
        <end position="20"/>
    </location>
</feature>
<comment type="caution">
    <text evidence="15">The sequence shown here is derived from an EMBL/GenBank/DDBJ whole genome shotgun (WGS) entry which is preliminary data.</text>
</comment>
<evidence type="ECO:0000256" key="9">
    <source>
        <dbReference type="ARBA" id="ARBA00023136"/>
    </source>
</evidence>
<evidence type="ECO:0000256" key="12">
    <source>
        <dbReference type="ARBA" id="ARBA00031468"/>
    </source>
</evidence>
<dbReference type="GO" id="GO:0031965">
    <property type="term" value="C:nuclear membrane"/>
    <property type="evidence" value="ECO:0007669"/>
    <property type="project" value="UniProtKB-SubCell"/>
</dbReference>
<comment type="function">
    <text evidence="1 13">Required for nuclear membrane fusion during karyogamy.</text>
</comment>
<organism evidence="15 16">
    <name type="scientific">Maudiozyma humilis</name>
    <name type="common">Sour dough yeast</name>
    <name type="synonym">Kazachstania humilis</name>
    <dbReference type="NCBI Taxonomy" id="51915"/>
    <lineage>
        <taxon>Eukaryota</taxon>
        <taxon>Fungi</taxon>
        <taxon>Dikarya</taxon>
        <taxon>Ascomycota</taxon>
        <taxon>Saccharomycotina</taxon>
        <taxon>Saccharomycetes</taxon>
        <taxon>Saccharomycetales</taxon>
        <taxon>Saccharomycetaceae</taxon>
        <taxon>Maudiozyma</taxon>
    </lineage>
</organism>
<evidence type="ECO:0000313" key="15">
    <source>
        <dbReference type="EMBL" id="GMM57735.1"/>
    </source>
</evidence>
<feature type="transmembrane region" description="Helical" evidence="13">
    <location>
        <begin position="438"/>
        <end position="460"/>
    </location>
</feature>
<proteinExistence type="inferred from homology"/>
<sequence length="462" mass="51510">MLVLVEIVVFLSFEASLVCSGGLSLASDVDAALVQRSLEEQFPFLRRTCSKDAVSRFIPLCSSPGGVETIPEIAKVEAAIGLSVCEFENAGLGELIPRECLHSSYRNVMDCLMDKDIRTDWWTTYSGYYQRLGEICHQYSLVFQKEEIIDMFVNLTDMVSQTNNEWAVKHSNNMYEADTTFQEFMDNITVFFSETFDGFVEEAATFREAVVGENEKALGQLGRDHASALQNMDLVNSEMVASLGQVHHAISSVSNIIESSELIDNVQRLKEVKDEAMEVSARTSETMFQALDVASQQINSFIESMFSRMTTAQEDTALAISEYDRAVRATLNDDLQSDLIEMKEQITSDWLVLSGIILGEMSNWNNEVMDHFDAVDMRLNRTLSTVDSIQGSFSQIASAFNTLLSPLRFACYLLKHLWVPALLYALHRLGPAVVGLPLFASHCVAILLLILLGHQAALLITP</sequence>
<dbReference type="InterPro" id="IPR007292">
    <property type="entry name" value="Nuclear_fusion_Kar5"/>
</dbReference>
<evidence type="ECO:0000256" key="4">
    <source>
        <dbReference type="ARBA" id="ARBA00022459"/>
    </source>
</evidence>
<keyword evidence="10" id="KW-0325">Glycoprotein</keyword>
<gene>
    <name evidence="15" type="ORF">DAKH74_043510</name>
</gene>
<dbReference type="PANTHER" id="PTHR28012:SF1">
    <property type="entry name" value="NUCLEAR FUSION PROTEIN KAR5"/>
    <property type="match status" value="1"/>
</dbReference>
<evidence type="ECO:0000256" key="11">
    <source>
        <dbReference type="ARBA" id="ARBA00023242"/>
    </source>
</evidence>
<keyword evidence="9 13" id="KW-0472">Membrane</keyword>
<comment type="similarity">
    <text evidence="2 13">Belongs to the KAR5 family.</text>
</comment>
<evidence type="ECO:0000256" key="10">
    <source>
        <dbReference type="ARBA" id="ARBA00023180"/>
    </source>
</evidence>
<evidence type="ECO:0000256" key="3">
    <source>
        <dbReference type="ARBA" id="ARBA00021601"/>
    </source>
</evidence>
<evidence type="ECO:0000256" key="14">
    <source>
        <dbReference type="SAM" id="SignalP"/>
    </source>
</evidence>
<dbReference type="Proteomes" id="UP001377567">
    <property type="component" value="Unassembled WGS sequence"/>
</dbReference>
<evidence type="ECO:0000256" key="13">
    <source>
        <dbReference type="RuleBase" id="RU368082"/>
    </source>
</evidence>
<evidence type="ECO:0000256" key="8">
    <source>
        <dbReference type="ARBA" id="ARBA00022989"/>
    </source>
</evidence>
<keyword evidence="4 13" id="KW-0415">Karyogamy</keyword>
<name>A0AAV5S254_MAUHU</name>
<keyword evidence="8 13" id="KW-1133">Transmembrane helix</keyword>
<dbReference type="EMBL" id="BTGD01000016">
    <property type="protein sequence ID" value="GMM57735.1"/>
    <property type="molecule type" value="Genomic_DNA"/>
</dbReference>
<comment type="subcellular location">
    <subcellularLocation>
        <location evidence="13">Endoplasmic reticulum membrane</location>
    </subcellularLocation>
    <subcellularLocation>
        <location evidence="13">Nucleus membrane</location>
    </subcellularLocation>
</comment>
<evidence type="ECO:0000313" key="16">
    <source>
        <dbReference type="Proteomes" id="UP001377567"/>
    </source>
</evidence>
<evidence type="ECO:0000256" key="7">
    <source>
        <dbReference type="ARBA" id="ARBA00022824"/>
    </source>
</evidence>
<dbReference type="GO" id="GO:0000742">
    <property type="term" value="P:karyogamy involved in conjugation with cellular fusion"/>
    <property type="evidence" value="ECO:0007669"/>
    <property type="project" value="UniProtKB-UniRule"/>
</dbReference>
<evidence type="ECO:0000256" key="1">
    <source>
        <dbReference type="ARBA" id="ARBA00003389"/>
    </source>
</evidence>
<keyword evidence="16" id="KW-1185">Reference proteome</keyword>
<keyword evidence="7 13" id="KW-0256">Endoplasmic reticulum</keyword>
<evidence type="ECO:0000256" key="2">
    <source>
        <dbReference type="ARBA" id="ARBA00010473"/>
    </source>
</evidence>
<evidence type="ECO:0000256" key="6">
    <source>
        <dbReference type="ARBA" id="ARBA00022729"/>
    </source>
</evidence>
<keyword evidence="6 13" id="KW-0732">Signal</keyword>
<dbReference type="AlphaFoldDB" id="A0AAV5S254"/>
<dbReference type="GO" id="GO:0048288">
    <property type="term" value="P:nuclear membrane fusion involved in karyogamy"/>
    <property type="evidence" value="ECO:0007669"/>
    <property type="project" value="UniProtKB-UniRule"/>
</dbReference>
<protein>
    <recommendedName>
        <fullName evidence="3 13">Nuclear fusion protein KAR5</fullName>
    </recommendedName>
    <alternativeName>
        <fullName evidence="12 13">Karyogamy protein 5</fullName>
    </alternativeName>
</protein>
<keyword evidence="5 13" id="KW-0812">Transmembrane</keyword>
<dbReference type="GO" id="GO:0005789">
    <property type="term" value="C:endoplasmic reticulum membrane"/>
    <property type="evidence" value="ECO:0007669"/>
    <property type="project" value="UniProtKB-SubCell"/>
</dbReference>
<accession>A0AAV5S254</accession>
<feature type="chain" id="PRO_5043842855" description="Nuclear fusion protein KAR5" evidence="14">
    <location>
        <begin position="21"/>
        <end position="462"/>
    </location>
</feature>
<evidence type="ECO:0000256" key="5">
    <source>
        <dbReference type="ARBA" id="ARBA00022692"/>
    </source>
</evidence>
<keyword evidence="11 13" id="KW-0539">Nucleus</keyword>
<reference evidence="15 16" key="1">
    <citation type="journal article" date="2023" name="Elife">
        <title>Identification of key yeast species and microbe-microbe interactions impacting larval growth of Drosophila in the wild.</title>
        <authorList>
            <person name="Mure A."/>
            <person name="Sugiura Y."/>
            <person name="Maeda R."/>
            <person name="Honda K."/>
            <person name="Sakurai N."/>
            <person name="Takahashi Y."/>
            <person name="Watada M."/>
            <person name="Katoh T."/>
            <person name="Gotoh A."/>
            <person name="Gotoh Y."/>
            <person name="Taniguchi I."/>
            <person name="Nakamura K."/>
            <person name="Hayashi T."/>
            <person name="Katayama T."/>
            <person name="Uemura T."/>
            <person name="Hattori Y."/>
        </authorList>
    </citation>
    <scope>NUCLEOTIDE SEQUENCE [LARGE SCALE GENOMIC DNA]</scope>
    <source>
        <strain evidence="15 16">KH-74</strain>
    </source>
</reference>